<keyword evidence="6" id="KW-0493">Microtubule</keyword>
<dbReference type="InterPro" id="IPR008984">
    <property type="entry name" value="SMAD_FHA_dom_sf"/>
</dbReference>
<accession>A0A3M7SEZ7</accession>
<keyword evidence="10" id="KW-1185">Reference proteome</keyword>
<dbReference type="GO" id="GO:0003777">
    <property type="term" value="F:microtubule motor activity"/>
    <property type="evidence" value="ECO:0007669"/>
    <property type="project" value="InterPro"/>
</dbReference>
<dbReference type="SUPFAM" id="SSF49879">
    <property type="entry name" value="SMAD/FHA domain"/>
    <property type="match status" value="1"/>
</dbReference>
<gene>
    <name evidence="9" type="ORF">BpHYR1_049336</name>
</gene>
<evidence type="ECO:0000256" key="3">
    <source>
        <dbReference type="ARBA" id="ARBA00023054"/>
    </source>
</evidence>
<dbReference type="SUPFAM" id="SSF52540">
    <property type="entry name" value="P-loop containing nucleoside triphosphate hydrolases"/>
    <property type="match status" value="1"/>
</dbReference>
<evidence type="ECO:0000256" key="4">
    <source>
        <dbReference type="ARBA" id="ARBA00023175"/>
    </source>
</evidence>
<evidence type="ECO:0000256" key="1">
    <source>
        <dbReference type="ARBA" id="ARBA00022741"/>
    </source>
</evidence>
<dbReference type="STRING" id="10195.A0A3M7SEZ7"/>
<dbReference type="Gene3D" id="2.60.200.20">
    <property type="match status" value="1"/>
</dbReference>
<feature type="binding site" evidence="5">
    <location>
        <begin position="110"/>
        <end position="117"/>
    </location>
    <ligand>
        <name>ATP</name>
        <dbReference type="ChEBI" id="CHEBI:30616"/>
    </ligand>
</feature>
<dbReference type="Proteomes" id="UP000276133">
    <property type="component" value="Unassembled WGS sequence"/>
</dbReference>
<dbReference type="GO" id="GO:0016787">
    <property type="term" value="F:hydrolase activity"/>
    <property type="evidence" value="ECO:0007669"/>
    <property type="project" value="UniProtKB-KW"/>
</dbReference>
<comment type="caution">
    <text evidence="9">The sequence shown here is derived from an EMBL/GenBank/DDBJ whole genome shotgun (WGS) entry which is preliminary data.</text>
</comment>
<dbReference type="PROSITE" id="PS00411">
    <property type="entry name" value="KINESIN_MOTOR_1"/>
    <property type="match status" value="1"/>
</dbReference>
<dbReference type="GO" id="GO:0007018">
    <property type="term" value="P:microtubule-based movement"/>
    <property type="evidence" value="ECO:0007669"/>
    <property type="project" value="InterPro"/>
</dbReference>
<dbReference type="GO" id="GO:0008017">
    <property type="term" value="F:microtubule binding"/>
    <property type="evidence" value="ECO:0007669"/>
    <property type="project" value="InterPro"/>
</dbReference>
<evidence type="ECO:0000259" key="8">
    <source>
        <dbReference type="PROSITE" id="PS50067"/>
    </source>
</evidence>
<proteinExistence type="inferred from homology"/>
<reference evidence="9 10" key="1">
    <citation type="journal article" date="2018" name="Sci. Rep.">
        <title>Genomic signatures of local adaptation to the degree of environmental predictability in rotifers.</title>
        <authorList>
            <person name="Franch-Gras L."/>
            <person name="Hahn C."/>
            <person name="Garcia-Roger E.M."/>
            <person name="Carmona M.J."/>
            <person name="Serra M."/>
            <person name="Gomez A."/>
        </authorList>
    </citation>
    <scope>NUCLEOTIDE SEQUENCE [LARGE SCALE GENOMIC DNA]</scope>
    <source>
        <strain evidence="9">HYR1</strain>
    </source>
</reference>
<keyword evidence="4 5" id="KW-0505">Motor protein</keyword>
<keyword evidence="1 5" id="KW-0547">Nucleotide-binding</keyword>
<evidence type="ECO:0000256" key="5">
    <source>
        <dbReference type="PROSITE-ProRule" id="PRU00283"/>
    </source>
</evidence>
<dbReference type="OrthoDB" id="3176171at2759"/>
<evidence type="ECO:0000313" key="9">
    <source>
        <dbReference type="EMBL" id="RNA34148.1"/>
    </source>
</evidence>
<comment type="similarity">
    <text evidence="5 6">Belongs to the TRAFAC class myosin-kinesin ATPase superfamily. Kinesin family.</text>
</comment>
<feature type="coiled-coil region" evidence="7">
    <location>
        <begin position="881"/>
        <end position="922"/>
    </location>
</feature>
<protein>
    <recommendedName>
        <fullName evidence="6">Kinesin-like protein</fullName>
    </recommendedName>
</protein>
<sequence length="958" mass="109109">MPSENIKVAVRVRGFNDREKALNSKCMVEMNGNTTTIRNPDPNAGEAEKRFAFDYSYWSFDGFKVEPNGYLAPDGPKSRYCDQKRVFNDLGVGILNNAFEGYNSSIFAYGQTGSGKSYSIIGTPANKGLVPLVCGQIFDMIESKKKESPEDQFEVTFSMIEIYNEIVRDLLSSKGAFDRKGLQLHEKPGRGFHIVEKDLKPTPVNSYSTIEKLMEQGNKNKSIAETKMNATSSRAHTIVELVFKQTFKKDGNEMQRVSVINLVDLAGSERQSKTGASGDTLKEGIAINLSLTSLGNVIGALASQNSGKTVRVPYRDSTLTKLLMNALGGNSKTVMVAAISPSDNNYAETVSTLRYADRAKQIKTNAKVNEDPKDKLIRELQDEISKLKAGGVTMIGGISADLSKKEYERAKREMEENIKRQLEESEKQMERLKESYEQRLAEAMSKAKELDNQNINEKAKICPHLSNINIDPMLTGSLKHLLEYPEGRNLLVIGAADGVDIQIYGLGVSDRHAGISWENGEFFVEPYLNSRVMKNGKQHEEKFQLNNFDRLVFGASLYYIFINPTKFDQDSEQFIINQVTTITVEKIQKEIAQESGLISDGFDKRDPDELQCINELIDLMPMVEEANQMSILMDKKMRYDLMILNPIVMGDPHSKPKPVILVKKFGTTLEWIWYSDRFLDRKALMSDYYLDYKEDAKINNPKYKEFDPFIDAPDMPVMIGVGLVEPKCILHRIPLSDNPKVFDYSKKLSGSLHVDLMPCDKQGIIFENIEKSIIQNPEKNLNELYFLVRINNVKCLSTRYKKIFCQYKCFGEEQFTMTDAGGDTNNPNISHQRMISYSKVDPNILKYYSTFPLFIQVFGVQISSMNESNKMTTRQWFDKERSEKNNSVEKLREEVNRLQLDLDRTKKKLKNVETLLDFAEKKKKKKIRVDYVRECILSNNPEIMTKLYELVNKLNDKD</sequence>
<organism evidence="9 10">
    <name type="scientific">Brachionus plicatilis</name>
    <name type="common">Marine rotifer</name>
    <name type="synonym">Brachionus muelleri</name>
    <dbReference type="NCBI Taxonomy" id="10195"/>
    <lineage>
        <taxon>Eukaryota</taxon>
        <taxon>Metazoa</taxon>
        <taxon>Spiralia</taxon>
        <taxon>Gnathifera</taxon>
        <taxon>Rotifera</taxon>
        <taxon>Eurotatoria</taxon>
        <taxon>Monogononta</taxon>
        <taxon>Pseudotrocha</taxon>
        <taxon>Ploima</taxon>
        <taxon>Brachionidae</taxon>
        <taxon>Brachionus</taxon>
    </lineage>
</organism>
<dbReference type="EMBL" id="REGN01001519">
    <property type="protein sequence ID" value="RNA34148.1"/>
    <property type="molecule type" value="Genomic_DNA"/>
</dbReference>
<dbReference type="InterPro" id="IPR001752">
    <property type="entry name" value="Kinesin_motor_dom"/>
</dbReference>
<keyword evidence="2 5" id="KW-0067">ATP-binding</keyword>
<dbReference type="SMART" id="SM00129">
    <property type="entry name" value="KISc"/>
    <property type="match status" value="1"/>
</dbReference>
<evidence type="ECO:0000256" key="7">
    <source>
        <dbReference type="SAM" id="Coils"/>
    </source>
</evidence>
<dbReference type="Pfam" id="PF00225">
    <property type="entry name" value="Kinesin"/>
    <property type="match status" value="1"/>
</dbReference>
<feature type="domain" description="Kinesin motor" evidence="8">
    <location>
        <begin position="5"/>
        <end position="362"/>
    </location>
</feature>
<name>A0A3M7SEZ7_BRAPC</name>
<dbReference type="Pfam" id="PF00498">
    <property type="entry name" value="FHA"/>
    <property type="match status" value="1"/>
</dbReference>
<dbReference type="InterPro" id="IPR036961">
    <property type="entry name" value="Kinesin_motor_dom_sf"/>
</dbReference>
<evidence type="ECO:0000313" key="10">
    <source>
        <dbReference type="Proteomes" id="UP000276133"/>
    </source>
</evidence>
<evidence type="ECO:0000256" key="2">
    <source>
        <dbReference type="ARBA" id="ARBA00022840"/>
    </source>
</evidence>
<dbReference type="GO" id="GO:0005874">
    <property type="term" value="C:microtubule"/>
    <property type="evidence" value="ECO:0007669"/>
    <property type="project" value="UniProtKB-KW"/>
</dbReference>
<dbReference type="InterPro" id="IPR027417">
    <property type="entry name" value="P-loop_NTPase"/>
</dbReference>
<dbReference type="AlphaFoldDB" id="A0A3M7SEZ7"/>
<dbReference type="PRINTS" id="PR00380">
    <property type="entry name" value="KINESINHEAVY"/>
</dbReference>
<keyword evidence="3 7" id="KW-0175">Coiled coil</keyword>
<feature type="coiled-coil region" evidence="7">
    <location>
        <begin position="400"/>
        <end position="460"/>
    </location>
</feature>
<dbReference type="InterPro" id="IPR000253">
    <property type="entry name" value="FHA_dom"/>
</dbReference>
<dbReference type="GO" id="GO:0005524">
    <property type="term" value="F:ATP binding"/>
    <property type="evidence" value="ECO:0007669"/>
    <property type="project" value="UniProtKB-UniRule"/>
</dbReference>
<keyword evidence="9" id="KW-0378">Hydrolase</keyword>
<dbReference type="InterPro" id="IPR019821">
    <property type="entry name" value="Kinesin_motor_CS"/>
</dbReference>
<dbReference type="FunFam" id="3.40.850.10:FF:000063">
    <property type="entry name" value="Kinesin-like protein"/>
    <property type="match status" value="1"/>
</dbReference>
<dbReference type="PANTHER" id="PTHR47117">
    <property type="entry name" value="STAR-RELATED LIPID TRANSFER PROTEIN 9"/>
    <property type="match status" value="1"/>
</dbReference>
<dbReference type="PROSITE" id="PS50067">
    <property type="entry name" value="KINESIN_MOTOR_2"/>
    <property type="match status" value="1"/>
</dbReference>
<dbReference type="Gene3D" id="3.40.850.10">
    <property type="entry name" value="Kinesin motor domain"/>
    <property type="match status" value="1"/>
</dbReference>
<evidence type="ECO:0000256" key="6">
    <source>
        <dbReference type="RuleBase" id="RU000394"/>
    </source>
</evidence>